<dbReference type="InterPro" id="IPR036208">
    <property type="entry name" value="VHL_sf"/>
</dbReference>
<proteinExistence type="predicted"/>
<accession>A0A7S4B2Q0</accession>
<dbReference type="PANTHER" id="PTHR23153:SF38">
    <property type="entry name" value="UBX DOMAIN-CONTAINING PROTEIN 6"/>
    <property type="match status" value="1"/>
</dbReference>
<evidence type="ECO:0000259" key="2">
    <source>
        <dbReference type="Pfam" id="PF09409"/>
    </source>
</evidence>
<dbReference type="SMART" id="SM00580">
    <property type="entry name" value="PUG"/>
    <property type="match status" value="1"/>
</dbReference>
<dbReference type="InterPro" id="IPR036339">
    <property type="entry name" value="PUB-like_dom_sf"/>
</dbReference>
<organism evidence="3">
    <name type="scientific">Chrysotila carterae</name>
    <name type="common">Marine alga</name>
    <name type="synonym">Syracosphaera carterae</name>
    <dbReference type="NCBI Taxonomy" id="13221"/>
    <lineage>
        <taxon>Eukaryota</taxon>
        <taxon>Haptista</taxon>
        <taxon>Haptophyta</taxon>
        <taxon>Prymnesiophyceae</taxon>
        <taxon>Isochrysidales</taxon>
        <taxon>Isochrysidaceae</taxon>
        <taxon>Chrysotila</taxon>
    </lineage>
</organism>
<feature type="domain" description="PUB" evidence="2">
    <location>
        <begin position="114"/>
        <end position="185"/>
    </location>
</feature>
<protein>
    <recommendedName>
        <fullName evidence="2">PUB domain-containing protein</fullName>
    </recommendedName>
</protein>
<dbReference type="AlphaFoldDB" id="A0A7S4B2Q0"/>
<evidence type="ECO:0000256" key="1">
    <source>
        <dbReference type="SAM" id="MobiDB-lite"/>
    </source>
</evidence>
<dbReference type="Gene3D" id="2.60.40.780">
    <property type="entry name" value="von Hippel-Lindau disease tumour suppressor, beta domain"/>
    <property type="match status" value="1"/>
</dbReference>
<name>A0A7S4B2Q0_CHRCT</name>
<dbReference type="EMBL" id="HBIZ01007643">
    <property type="protein sequence ID" value="CAE0751798.1"/>
    <property type="molecule type" value="Transcribed_RNA"/>
</dbReference>
<dbReference type="SUPFAM" id="SSF57850">
    <property type="entry name" value="RING/U-box"/>
    <property type="match status" value="1"/>
</dbReference>
<dbReference type="InterPro" id="IPR037140">
    <property type="entry name" value="VHL_beta_dom_sf"/>
</dbReference>
<evidence type="ECO:0000313" key="3">
    <source>
        <dbReference type="EMBL" id="CAE0751798.1"/>
    </source>
</evidence>
<dbReference type="CDD" id="cd09212">
    <property type="entry name" value="PUB"/>
    <property type="match status" value="1"/>
</dbReference>
<dbReference type="Gene3D" id="1.20.58.2190">
    <property type="match status" value="1"/>
</dbReference>
<feature type="region of interest" description="Disordered" evidence="1">
    <location>
        <begin position="324"/>
        <end position="345"/>
    </location>
</feature>
<dbReference type="SUPFAM" id="SSF143503">
    <property type="entry name" value="PUG domain-like"/>
    <property type="match status" value="1"/>
</dbReference>
<dbReference type="InterPro" id="IPR018997">
    <property type="entry name" value="PUB_domain"/>
</dbReference>
<reference evidence="3" key="1">
    <citation type="submission" date="2021-01" db="EMBL/GenBank/DDBJ databases">
        <authorList>
            <person name="Corre E."/>
            <person name="Pelletier E."/>
            <person name="Niang G."/>
            <person name="Scheremetjew M."/>
            <person name="Finn R."/>
            <person name="Kale V."/>
            <person name="Holt S."/>
            <person name="Cochrane G."/>
            <person name="Meng A."/>
            <person name="Brown T."/>
            <person name="Cohen L."/>
        </authorList>
    </citation>
    <scope>NUCLEOTIDE SEQUENCE</scope>
    <source>
        <strain evidence="3">CCMP645</strain>
    </source>
</reference>
<dbReference type="PANTHER" id="PTHR23153">
    <property type="entry name" value="UBX-RELATED"/>
    <property type="match status" value="1"/>
</dbReference>
<dbReference type="GO" id="GO:0005737">
    <property type="term" value="C:cytoplasm"/>
    <property type="evidence" value="ECO:0007669"/>
    <property type="project" value="TreeGrafter"/>
</dbReference>
<dbReference type="Pfam" id="PF09409">
    <property type="entry name" value="PUB"/>
    <property type="match status" value="1"/>
</dbReference>
<sequence>MAADDLLVTMRFVFPRNQALEQRAQLLWCDDSGARREQFYADIAQGGELEQLSHQGHRWVLREAASRELLLSVTARLPAGGGGSVQYIVIAADGGAVTDPLRAALWRMGTSPREHLTVVCPTLLKLVNNILSKPQEPKYRSIRMANPSIGPLFRVDGCAELLRLAGFKECTDSEGEKRLVCEEGTCLSSMEDAAVQLKRLHALIIGLPPPPETLRSMQQSATAAASSVAAASADATAQPSHRCHKCKAGIDNDLRRQMAGSGEVGGWRSHGYIGPGEYRFHCDECNVDLCSKCYDKWKNGDRGIHHLQHNLAIVAPITTPWGNSNYGPGPAPPPVTSRNRRGPWG</sequence>
<dbReference type="SUPFAM" id="SSF49468">
    <property type="entry name" value="VHL"/>
    <property type="match status" value="1"/>
</dbReference>
<gene>
    <name evidence="3" type="ORF">PCAR00345_LOCUS4383</name>
</gene>